<dbReference type="RefSeq" id="WP_045570269.1">
    <property type="nucleotide sequence ID" value="NZ_CP065217.1"/>
</dbReference>
<name>A0AAJ4I9S1_9VIBR</name>
<dbReference type="Pfam" id="PF00577">
    <property type="entry name" value="Usher"/>
    <property type="match status" value="1"/>
</dbReference>
<evidence type="ECO:0000256" key="2">
    <source>
        <dbReference type="ARBA" id="ARBA00008064"/>
    </source>
</evidence>
<comment type="subcellular location">
    <subcellularLocation>
        <location evidence="1">Cell outer membrane</location>
        <topology evidence="1">Multi-pass membrane protein</topology>
    </subcellularLocation>
</comment>
<keyword evidence="7" id="KW-0472">Membrane</keyword>
<evidence type="ECO:0000256" key="7">
    <source>
        <dbReference type="ARBA" id="ARBA00023136"/>
    </source>
</evidence>
<feature type="chain" id="PRO_5042599965" evidence="9">
    <location>
        <begin position="27"/>
        <end position="820"/>
    </location>
</feature>
<dbReference type="EMBL" id="CP065217">
    <property type="protein sequence ID" value="QPL52920.1"/>
    <property type="molecule type" value="Genomic_DNA"/>
</dbReference>
<protein>
    <submittedName>
        <fullName evidence="11">Fimbrial biogenesis outer membrane usher protein</fullName>
    </submittedName>
</protein>
<dbReference type="InterPro" id="IPR042186">
    <property type="entry name" value="FimD_plug_dom"/>
</dbReference>
<evidence type="ECO:0000313" key="12">
    <source>
        <dbReference type="Proteomes" id="UP000594435"/>
    </source>
</evidence>
<evidence type="ECO:0000259" key="10">
    <source>
        <dbReference type="Pfam" id="PF13954"/>
    </source>
</evidence>
<reference evidence="11 12" key="1">
    <citation type="submission" date="2020-11" db="EMBL/GenBank/DDBJ databases">
        <title>Complete and Circularized Genome Assembly of a human isolate of Vibrio navarrensis biotype pommerensis with MiSeq and MinION Sequence Data.</title>
        <authorList>
            <person name="Schwartz K."/>
            <person name="Borowiak M."/>
            <person name="Deneke C."/>
            <person name="Balau V."/>
            <person name="Metelmann C."/>
            <person name="Strauch E."/>
        </authorList>
    </citation>
    <scope>NUCLEOTIDE SEQUENCE [LARGE SCALE GENOMIC DNA]</scope>
    <source>
        <strain evidence="11 12">20-VB00237</strain>
    </source>
</reference>
<sequence>MKYQDDFKFAFILIALCSLCSYSAIGAEEDFDSRFIFTKDGDNKDSQEKISEYFQSNAILPGKYSVNFYVNNTYIDNVMVEIKEQQGVTTLCKNSDIFFSDKLALNDKAKVKRHEFDCGEIERLLNARWEMNTQNLSVNYIIPDKYLKDKERSLEERVHANLIDGMLLNYELNYNDYNKDRSNTLSANVQAQANVNDFSFYADAYYADSESDRFNISQAYVAVPLYDLQSELRAGDLYTQGGTLTSGFPIRGVSMNTDSDMWSESRKRFLIPITGVVSENSTIKFYYNDILLTTRYVEAGPYRFDDITPPGSGEIKVVEEGQSGKKSSKLVTIPAQAALLPSGEVDYHFSLGKYKRSNGTIEDAVAFLDLGYGMGYMTPTFTSVIGENYYSNEIGLATVTPNGSDVELSLAQSSFQESRNNLAYAIKYSNRFNNWLNLNINHYQYLDDEFMSFTDYKSYQENKNYTYTGYDSKTYLSLNLQSKYKYLDSISLSYNYNKYHPGLNSIRSERSAESYSMVLFGRLGIQDITYNLSASATRNDHRGSYQPAITLNFSIPLQAKSDLFSLTSLSAYLSRDSDGNYLSGASGSGMINQSVNYTVSNETDWHSGESDSFLALQGNTNYNQFYAALSKDNLYMSVGGSMGYSNPSGIVASANRGENPTLVKLGNLSGVEQFGTETNQNGYLMLNSSAYREKELKLDVAQLPGDVSVASSRETFTQGKGTFALVQFNAEKTASYFMKIRLSGRLLELGDYVKTPSGRIAYVSVDHGVLISESVQSVERKILALTINDKRICNIKLDEVSFKQVSKTSKVHNLGVVNCE</sequence>
<feature type="signal peptide" evidence="9">
    <location>
        <begin position="1"/>
        <end position="26"/>
    </location>
</feature>
<comment type="similarity">
    <text evidence="2">Belongs to the fimbrial export usher family.</text>
</comment>
<dbReference type="InterPro" id="IPR037224">
    <property type="entry name" value="PapC_N_sf"/>
</dbReference>
<keyword evidence="5" id="KW-0812">Transmembrane</keyword>
<evidence type="ECO:0000256" key="6">
    <source>
        <dbReference type="ARBA" id="ARBA00022729"/>
    </source>
</evidence>
<evidence type="ECO:0000256" key="1">
    <source>
        <dbReference type="ARBA" id="ARBA00004571"/>
    </source>
</evidence>
<dbReference type="InterPro" id="IPR025885">
    <property type="entry name" value="PapC_N"/>
</dbReference>
<keyword evidence="6 9" id="KW-0732">Signal</keyword>
<accession>A0AAJ4I9S1</accession>
<evidence type="ECO:0000256" key="8">
    <source>
        <dbReference type="ARBA" id="ARBA00023237"/>
    </source>
</evidence>
<evidence type="ECO:0000256" key="9">
    <source>
        <dbReference type="SAM" id="SignalP"/>
    </source>
</evidence>
<dbReference type="Pfam" id="PF13954">
    <property type="entry name" value="PapC_N"/>
    <property type="match status" value="1"/>
</dbReference>
<dbReference type="Gene3D" id="3.10.20.410">
    <property type="match status" value="1"/>
</dbReference>
<dbReference type="GO" id="GO:0015473">
    <property type="term" value="F:fimbrial usher porin activity"/>
    <property type="evidence" value="ECO:0007669"/>
    <property type="project" value="InterPro"/>
</dbReference>
<dbReference type="GO" id="GO:0009297">
    <property type="term" value="P:pilus assembly"/>
    <property type="evidence" value="ECO:0007669"/>
    <property type="project" value="InterPro"/>
</dbReference>
<dbReference type="Gene3D" id="2.60.40.2610">
    <property type="entry name" value="Outer membrane usher protein FimD, plug domain"/>
    <property type="match status" value="1"/>
</dbReference>
<dbReference type="SUPFAM" id="SSF141729">
    <property type="entry name" value="FimD N-terminal domain-like"/>
    <property type="match status" value="1"/>
</dbReference>
<organism evidence="11 12">
    <name type="scientific">Vibrio navarrensis</name>
    <dbReference type="NCBI Taxonomy" id="29495"/>
    <lineage>
        <taxon>Bacteria</taxon>
        <taxon>Pseudomonadati</taxon>
        <taxon>Pseudomonadota</taxon>
        <taxon>Gammaproteobacteria</taxon>
        <taxon>Vibrionales</taxon>
        <taxon>Vibrionaceae</taxon>
        <taxon>Vibrio</taxon>
    </lineage>
</organism>
<evidence type="ECO:0000256" key="3">
    <source>
        <dbReference type="ARBA" id="ARBA00022448"/>
    </source>
</evidence>
<evidence type="ECO:0000256" key="5">
    <source>
        <dbReference type="ARBA" id="ARBA00022692"/>
    </source>
</evidence>
<dbReference type="Proteomes" id="UP000594435">
    <property type="component" value="Chromosome 1"/>
</dbReference>
<dbReference type="Gene3D" id="2.60.40.3110">
    <property type="match status" value="1"/>
</dbReference>
<dbReference type="GO" id="GO:0009279">
    <property type="term" value="C:cell outer membrane"/>
    <property type="evidence" value="ECO:0007669"/>
    <property type="project" value="UniProtKB-SubCell"/>
</dbReference>
<dbReference type="InterPro" id="IPR000015">
    <property type="entry name" value="Fimb_usher"/>
</dbReference>
<evidence type="ECO:0000256" key="4">
    <source>
        <dbReference type="ARBA" id="ARBA00022452"/>
    </source>
</evidence>
<dbReference type="AlphaFoldDB" id="A0AAJ4I9S1"/>
<dbReference type="PANTHER" id="PTHR30451">
    <property type="entry name" value="OUTER MEMBRANE USHER PROTEIN"/>
    <property type="match status" value="1"/>
</dbReference>
<feature type="domain" description="PapC N-terminal" evidence="10">
    <location>
        <begin position="31"/>
        <end position="173"/>
    </location>
</feature>
<keyword evidence="4" id="KW-1134">Transmembrane beta strand</keyword>
<keyword evidence="3" id="KW-0813">Transport</keyword>
<gene>
    <name evidence="11" type="ORF">I3X05_13060</name>
</gene>
<dbReference type="PANTHER" id="PTHR30451:SF5">
    <property type="entry name" value="SLR0019 PROTEIN"/>
    <property type="match status" value="1"/>
</dbReference>
<evidence type="ECO:0000313" key="11">
    <source>
        <dbReference type="EMBL" id="QPL52920.1"/>
    </source>
</evidence>
<proteinExistence type="inferred from homology"/>
<keyword evidence="8" id="KW-0998">Cell outer membrane</keyword>